<dbReference type="OrthoDB" id="19673at10239"/>
<evidence type="ECO:0000313" key="1">
    <source>
        <dbReference type="EMBL" id="AIM40997.1"/>
    </source>
</evidence>
<keyword evidence="2" id="KW-1185">Reference proteome</keyword>
<evidence type="ECO:0000313" key="2">
    <source>
        <dbReference type="Proteomes" id="UP000029348"/>
    </source>
</evidence>
<name>A0A088F8V1_9CAUD</name>
<dbReference type="Proteomes" id="UP000029348">
    <property type="component" value="Segment"/>
</dbReference>
<dbReference type="EMBL" id="KM101124">
    <property type="protein sequence ID" value="AIM40997.1"/>
    <property type="molecule type" value="Genomic_DNA"/>
</dbReference>
<reference evidence="1 2" key="1">
    <citation type="submission" date="2014-07" db="EMBL/GenBank/DDBJ databases">
        <authorList>
            <person name="Nurko I."/>
            <person name="Arora N."/>
            <person name="Mosteller S."/>
            <person name="Bari R."/>
            <person name="McNulty L."/>
            <person name="Schmidt T."/>
            <person name="Mehalik H."/>
            <person name="Reinhart E."/>
            <person name="Winders D.C."/>
            <person name="Nootbar H.A."/>
            <person name="Reilly M.A."/>
            <person name="Gough E."/>
            <person name="Gregory S."/>
            <person name="Harbaugh B."/>
            <person name="Kaur B."/>
            <person name="Siesel C."/>
            <person name="Warwar S."/>
            <person name="Breitenberger C.A."/>
            <person name="Daniels C.J."/>
            <person name="Ball S.L."/>
            <person name="Buck G.A."/>
            <person name="Campbell R."/>
            <person name="Carvalho M.R."/>
            <person name="Duckworth R.A."/>
            <person name="Dunn T."/>
            <person name="Halpern C."/>
            <person name="Johnson A."/>
            <person name="Kiflezghi M.G."/>
            <person name="Lee V."/>
            <person name="Loviza R.A."/>
            <person name="Serrano M.G."/>
            <person name="Shah Z.V."/>
            <person name="Sharma K."/>
            <person name="Voegtly L.J."/>
            <person name="Walstead R."/>
            <person name="Wang Y.P."/>
            <person name="Bradley K.W."/>
            <person name="Barker L.P."/>
            <person name="Asai D.J."/>
            <person name="Bowman C.A."/>
            <person name="Russell D.A."/>
            <person name="Pope W.H."/>
            <person name="Jacobs-Sera D."/>
            <person name="Hendrix R.W."/>
            <person name="Hatfull G.F."/>
        </authorList>
    </citation>
    <scope>NUCLEOTIDE SEQUENCE [LARGE SCALE GENOMIC DNA]</scope>
</reference>
<sequence>MSAYPYEVHETAGGGMDAVVTTPDGEVVAGMATRGLGSWTFTLFDGQGGDASGFALDTADARNLLRFHAALLSRALTAEAVAS</sequence>
<dbReference type="KEGG" id="vg:23679105"/>
<proteinExistence type="predicted"/>
<protein>
    <submittedName>
        <fullName evidence="1">Uncharacterized protein</fullName>
    </submittedName>
</protein>
<accession>A0A088F8V1</accession>
<organism evidence="1 2">
    <name type="scientific">Mycobacterium phage Squirty</name>
    <dbReference type="NCBI Taxonomy" id="1527512"/>
    <lineage>
        <taxon>Viruses</taxon>
        <taxon>Duplodnaviria</taxon>
        <taxon>Heunggongvirae</taxon>
        <taxon>Uroviricota</taxon>
        <taxon>Caudoviricetes</taxon>
        <taxon>Gracegardnervirinae</taxon>
        <taxon>Squirtyvirus</taxon>
        <taxon>Squirtyvirus squirty</taxon>
        <taxon>Mycobacterium virus Squirty</taxon>
    </lineage>
</organism>
<gene>
    <name evidence="1" type="primary">50</name>
    <name evidence="1" type="ORF">PBI_SQUIRTY_50</name>
</gene>
<dbReference type="RefSeq" id="YP_009124602.1">
    <property type="nucleotide sequence ID" value="NC_026588.1"/>
</dbReference>
<dbReference type="GeneID" id="23679105"/>